<dbReference type="Pfam" id="PF12141">
    <property type="entry name" value="BMT"/>
    <property type="match status" value="1"/>
</dbReference>
<keyword evidence="4" id="KW-0808">Transferase</keyword>
<evidence type="ECO:0000256" key="1">
    <source>
        <dbReference type="ARBA" id="ARBA00004606"/>
    </source>
</evidence>
<sequence length="441" mass="50372">MMDFSLKYILFITIPILVLLLYFINFTDFFGRHHNEVNLKRYKKVVNISVISLIAISINCALLLNAENLYKLAVVNYGCTRPNSPISSHVVAGNYTDYGFKGYKPFAFGDSSLSSISSNNGDELTCEQLQIENGIKVTPKSEFNQDLKEIRDLIKKMALNGEYPEGKKCFQDGDNESEQDILNRKWWVFGGSSVWLSRYQIHFMVSRVIYSNDGVKSNPVISLLYLQAFDNHWNELKNFSMILKRNSAVMKFPQILKVPMADMEKTMGPEDPRILSRTYRTPDGGTEEEPIVVFNMLNQEIDGKRGMHIFKPFDAISDEERRNSSLLLLKIKNSTPKPVEKNWVPFFDSKDQQSHLSFVYNLDPLEILKCSLADGNCIRVNKLDSGSQKAAVKTEIEEKSKIGAMRGGTNLIEIDKENLPTNVNIELVQKQYWIGLFFSSF</sequence>
<accession>A0A1E4U1P6</accession>
<evidence type="ECO:0000256" key="8">
    <source>
        <dbReference type="ARBA" id="ARBA00023136"/>
    </source>
</evidence>
<dbReference type="InterPro" id="IPR021988">
    <property type="entry name" value="BMT1"/>
</dbReference>
<dbReference type="AlphaFoldDB" id="A0A1E4U1P6"/>
<organism evidence="11 12">
    <name type="scientific">Pachysolen tannophilus NRRL Y-2460</name>
    <dbReference type="NCBI Taxonomy" id="669874"/>
    <lineage>
        <taxon>Eukaryota</taxon>
        <taxon>Fungi</taxon>
        <taxon>Dikarya</taxon>
        <taxon>Ascomycota</taxon>
        <taxon>Saccharomycotina</taxon>
        <taxon>Pichiomycetes</taxon>
        <taxon>Pachysolenaceae</taxon>
        <taxon>Pachysolen</taxon>
    </lineage>
</organism>
<evidence type="ECO:0000313" key="11">
    <source>
        <dbReference type="EMBL" id="ODV97933.1"/>
    </source>
</evidence>
<dbReference type="GO" id="GO:0000030">
    <property type="term" value="F:mannosyltransferase activity"/>
    <property type="evidence" value="ECO:0007669"/>
    <property type="project" value="InterPro"/>
</dbReference>
<evidence type="ECO:0000256" key="10">
    <source>
        <dbReference type="SAM" id="Phobius"/>
    </source>
</evidence>
<gene>
    <name evidence="11" type="ORF">PACTADRAFT_78355</name>
</gene>
<keyword evidence="8 10" id="KW-0472">Membrane</keyword>
<dbReference type="OrthoDB" id="3631276at2759"/>
<dbReference type="STRING" id="669874.A0A1E4U1P6"/>
<dbReference type="Proteomes" id="UP000094236">
    <property type="component" value="Unassembled WGS sequence"/>
</dbReference>
<keyword evidence="6" id="KW-0735">Signal-anchor</keyword>
<evidence type="ECO:0000256" key="9">
    <source>
        <dbReference type="ARBA" id="ARBA00023316"/>
    </source>
</evidence>
<evidence type="ECO:0000256" key="4">
    <source>
        <dbReference type="ARBA" id="ARBA00022679"/>
    </source>
</evidence>
<evidence type="ECO:0000256" key="6">
    <source>
        <dbReference type="ARBA" id="ARBA00022968"/>
    </source>
</evidence>
<evidence type="ECO:0000256" key="7">
    <source>
        <dbReference type="ARBA" id="ARBA00022989"/>
    </source>
</evidence>
<feature type="transmembrane region" description="Helical" evidence="10">
    <location>
        <begin position="6"/>
        <end position="24"/>
    </location>
</feature>
<evidence type="ECO:0000256" key="5">
    <source>
        <dbReference type="ARBA" id="ARBA00022692"/>
    </source>
</evidence>
<name>A0A1E4U1P6_PACTA</name>
<proteinExistence type="inferred from homology"/>
<keyword evidence="3" id="KW-0328">Glycosyltransferase</keyword>
<feature type="non-terminal residue" evidence="11">
    <location>
        <position position="1"/>
    </location>
</feature>
<evidence type="ECO:0000256" key="3">
    <source>
        <dbReference type="ARBA" id="ARBA00022676"/>
    </source>
</evidence>
<dbReference type="EMBL" id="KV454011">
    <property type="protein sequence ID" value="ODV97933.1"/>
    <property type="molecule type" value="Genomic_DNA"/>
</dbReference>
<keyword evidence="5 10" id="KW-0812">Transmembrane</keyword>
<keyword evidence="7 10" id="KW-1133">Transmembrane helix</keyword>
<comment type="similarity">
    <text evidence="2">Belongs to the BMT family.</text>
</comment>
<feature type="transmembrane region" description="Helical" evidence="10">
    <location>
        <begin position="45"/>
        <end position="64"/>
    </location>
</feature>
<protein>
    <submittedName>
        <fullName evidence="11">Uncharacterized protein</fullName>
    </submittedName>
</protein>
<dbReference type="GO" id="GO:0071555">
    <property type="term" value="P:cell wall organization"/>
    <property type="evidence" value="ECO:0007669"/>
    <property type="project" value="UniProtKB-KW"/>
</dbReference>
<evidence type="ECO:0000256" key="2">
    <source>
        <dbReference type="ARBA" id="ARBA00009486"/>
    </source>
</evidence>
<dbReference type="GO" id="GO:0016020">
    <property type="term" value="C:membrane"/>
    <property type="evidence" value="ECO:0007669"/>
    <property type="project" value="UniProtKB-SubCell"/>
</dbReference>
<reference evidence="12" key="1">
    <citation type="submission" date="2016-05" db="EMBL/GenBank/DDBJ databases">
        <title>Comparative genomics of biotechnologically important yeasts.</title>
        <authorList>
            <consortium name="DOE Joint Genome Institute"/>
            <person name="Riley R."/>
            <person name="Haridas S."/>
            <person name="Wolfe K.H."/>
            <person name="Lopes M.R."/>
            <person name="Hittinger C.T."/>
            <person name="Goker M."/>
            <person name="Salamov A."/>
            <person name="Wisecaver J."/>
            <person name="Long T.M."/>
            <person name="Aerts A.L."/>
            <person name="Barry K."/>
            <person name="Choi C."/>
            <person name="Clum A."/>
            <person name="Coughlan A.Y."/>
            <person name="Deshpande S."/>
            <person name="Douglass A.P."/>
            <person name="Hanson S.J."/>
            <person name="Klenk H.-P."/>
            <person name="Labutti K."/>
            <person name="Lapidus A."/>
            <person name="Lindquist E."/>
            <person name="Lipzen A."/>
            <person name="Meier-Kolthoff J.P."/>
            <person name="Ohm R.A."/>
            <person name="Otillar R.P."/>
            <person name="Pangilinan J."/>
            <person name="Peng Y."/>
            <person name="Rokas A."/>
            <person name="Rosa C.A."/>
            <person name="Scheuner C."/>
            <person name="Sibirny A.A."/>
            <person name="Slot J.C."/>
            <person name="Stielow J.B."/>
            <person name="Sun H."/>
            <person name="Kurtzman C.P."/>
            <person name="Blackwell M."/>
            <person name="Grigoriev I.V."/>
            <person name="Jeffries T.W."/>
        </authorList>
    </citation>
    <scope>NUCLEOTIDE SEQUENCE [LARGE SCALE GENOMIC DNA]</scope>
    <source>
        <strain evidence="12">NRRL Y-2460</strain>
    </source>
</reference>
<keyword evidence="9" id="KW-0961">Cell wall biogenesis/degradation</keyword>
<evidence type="ECO:0000313" key="12">
    <source>
        <dbReference type="Proteomes" id="UP000094236"/>
    </source>
</evidence>
<keyword evidence="12" id="KW-1185">Reference proteome</keyword>
<comment type="subcellular location">
    <subcellularLocation>
        <location evidence="1">Membrane</location>
        <topology evidence="1">Single-pass type II membrane protein</topology>
    </subcellularLocation>
</comment>